<feature type="domain" description="DUF4349" evidence="2">
    <location>
        <begin position="79"/>
        <end position="288"/>
    </location>
</feature>
<evidence type="ECO:0000313" key="4">
    <source>
        <dbReference type="Proteomes" id="UP001057474"/>
    </source>
</evidence>
<dbReference type="Pfam" id="PF14257">
    <property type="entry name" value="DUF4349"/>
    <property type="match status" value="1"/>
</dbReference>
<organism evidence="3 4">
    <name type="scientific">Legionella lytica</name>
    <dbReference type="NCBI Taxonomy" id="96232"/>
    <lineage>
        <taxon>Bacteria</taxon>
        <taxon>Pseudomonadati</taxon>
        <taxon>Pseudomonadota</taxon>
        <taxon>Gammaproteobacteria</taxon>
        <taxon>Legionellales</taxon>
        <taxon>Legionellaceae</taxon>
        <taxon>Legionella</taxon>
    </lineage>
</organism>
<evidence type="ECO:0000259" key="2">
    <source>
        <dbReference type="Pfam" id="PF14257"/>
    </source>
</evidence>
<dbReference type="InterPro" id="IPR025645">
    <property type="entry name" value="DUF4349"/>
</dbReference>
<accession>A0ABY4YBW4</accession>
<dbReference type="EMBL" id="CP071527">
    <property type="protein sequence ID" value="USQ15135.1"/>
    <property type="molecule type" value="Genomic_DNA"/>
</dbReference>
<dbReference type="Proteomes" id="UP001057474">
    <property type="component" value="Chromosome"/>
</dbReference>
<reference evidence="3" key="1">
    <citation type="submission" date="2021-03" db="EMBL/GenBank/DDBJ databases">
        <title>Legionella lytica PCM 2298.</title>
        <authorList>
            <person name="Koper P."/>
        </authorList>
    </citation>
    <scope>NUCLEOTIDE SEQUENCE</scope>
    <source>
        <strain evidence="3">PCM 2298</strain>
    </source>
</reference>
<proteinExistence type="predicted"/>
<keyword evidence="1" id="KW-1133">Transmembrane helix</keyword>
<evidence type="ECO:0000313" key="3">
    <source>
        <dbReference type="EMBL" id="USQ15135.1"/>
    </source>
</evidence>
<sequence>MKKTVFYLLVLIGGLFLLFVSYHWLFSVTGATMYGGGVTAIPGSAPAPIATYARLDNAAMTSVPQTTPVSPSAENVIRRMIIRNANITLQVTDINHALDAIMNLANTSGGYVVSSNISQNAGSTSGEISIRVPAQGLNNVLKQLKSLSTQVTQETISGEDITQQYVNLQSQLENLLKSKSQLEKIMLGATKTEDVLKVHQQLTDTQGQIDVLEGQIKYYKESVALSLISISLTMSPAIQNEYQSQWRLAEAFKSSYVDLVNGLRNFTYSLIQISVYYLPLALLWGCLCLVIYWIGKKIYNSL</sequence>
<keyword evidence="4" id="KW-1185">Reference proteome</keyword>
<evidence type="ECO:0000256" key="1">
    <source>
        <dbReference type="SAM" id="Phobius"/>
    </source>
</evidence>
<feature type="transmembrane region" description="Helical" evidence="1">
    <location>
        <begin position="275"/>
        <end position="295"/>
    </location>
</feature>
<name>A0ABY4YBW4_9GAMM</name>
<keyword evidence="1" id="KW-0812">Transmembrane</keyword>
<gene>
    <name evidence="3" type="ORF">J2N86_05935</name>
</gene>
<feature type="transmembrane region" description="Helical" evidence="1">
    <location>
        <begin position="5"/>
        <end position="25"/>
    </location>
</feature>
<protein>
    <submittedName>
        <fullName evidence="3">DUF4349 domain-containing protein</fullName>
    </submittedName>
</protein>
<keyword evidence="1" id="KW-0472">Membrane</keyword>